<dbReference type="HAMAP" id="MF_00802">
    <property type="entry name" value="GlnE"/>
    <property type="match status" value="1"/>
</dbReference>
<feature type="region of interest" description="Adenylyl removase" evidence="7">
    <location>
        <begin position="1"/>
        <end position="457"/>
    </location>
</feature>
<feature type="region of interest" description="Adenylyl transferase" evidence="7">
    <location>
        <begin position="467"/>
        <end position="982"/>
    </location>
</feature>
<dbReference type="CDD" id="cd05401">
    <property type="entry name" value="NT_GlnE_GlnD_like"/>
    <property type="match status" value="2"/>
</dbReference>
<evidence type="ECO:0000256" key="1">
    <source>
        <dbReference type="ARBA" id="ARBA00022679"/>
    </source>
</evidence>
<gene>
    <name evidence="7 10" type="primary">glnE</name>
    <name evidence="10" type="ORF">M3P05_00130</name>
</gene>
<keyword evidence="3 7" id="KW-0547">Nucleotide-binding</keyword>
<evidence type="ECO:0000256" key="5">
    <source>
        <dbReference type="ARBA" id="ARBA00022842"/>
    </source>
</evidence>
<dbReference type="InterPro" id="IPR005190">
    <property type="entry name" value="GlnE_rpt_dom"/>
</dbReference>
<dbReference type="Gene3D" id="3.30.460.10">
    <property type="entry name" value="Beta Polymerase, domain 2"/>
    <property type="match status" value="2"/>
</dbReference>
<feature type="domain" description="PII-uridylyltransferase/Glutamine-synthetase adenylyltransferase" evidence="9">
    <location>
        <begin position="862"/>
        <end position="942"/>
    </location>
</feature>
<evidence type="ECO:0000256" key="7">
    <source>
        <dbReference type="HAMAP-Rule" id="MF_00802"/>
    </source>
</evidence>
<feature type="domain" description="Glutamate-ammonia ligase adenylyltransferase repeated" evidence="8">
    <location>
        <begin position="41"/>
        <end position="290"/>
    </location>
</feature>
<comment type="caution">
    <text evidence="10">The sequence shown here is derived from an EMBL/GenBank/DDBJ whole genome shotgun (WGS) entry which is preliminary data.</text>
</comment>
<comment type="catalytic activity">
    <reaction evidence="7">
        <text>[glutamine synthetase]-L-tyrosine + ATP = [glutamine synthetase]-O(4)-(5'-adenylyl)-L-tyrosine + diphosphate</text>
        <dbReference type="Rhea" id="RHEA:18589"/>
        <dbReference type="Rhea" id="RHEA-COMP:10660"/>
        <dbReference type="Rhea" id="RHEA-COMP:10661"/>
        <dbReference type="ChEBI" id="CHEBI:30616"/>
        <dbReference type="ChEBI" id="CHEBI:33019"/>
        <dbReference type="ChEBI" id="CHEBI:46858"/>
        <dbReference type="ChEBI" id="CHEBI:83624"/>
        <dbReference type="EC" id="2.7.7.42"/>
    </reaction>
</comment>
<keyword evidence="11" id="KW-1185">Reference proteome</keyword>
<evidence type="ECO:0000313" key="11">
    <source>
        <dbReference type="Proteomes" id="UP001203338"/>
    </source>
</evidence>
<keyword evidence="5 7" id="KW-0460">Magnesium</keyword>
<dbReference type="EMBL" id="JAMFLX010000001">
    <property type="protein sequence ID" value="MCL6268355.1"/>
    <property type="molecule type" value="Genomic_DNA"/>
</dbReference>
<dbReference type="InterPro" id="IPR013546">
    <property type="entry name" value="PII_UdlTrfase/GS_AdlTrfase"/>
</dbReference>
<comment type="similarity">
    <text evidence="7">Belongs to the GlnE family.</text>
</comment>
<dbReference type="RefSeq" id="WP_249697192.1">
    <property type="nucleotide sequence ID" value="NZ_JAMFLX010000001.1"/>
</dbReference>
<keyword evidence="1 7" id="KW-0808">Transferase</keyword>
<dbReference type="NCBIfam" id="NF008292">
    <property type="entry name" value="PRK11072.1"/>
    <property type="match status" value="1"/>
</dbReference>
<dbReference type="Pfam" id="PF08335">
    <property type="entry name" value="GlnD_UR_UTase"/>
    <property type="match status" value="2"/>
</dbReference>
<dbReference type="EC" id="2.7.7.89" evidence="7"/>
<dbReference type="Gene3D" id="1.20.120.1510">
    <property type="match status" value="1"/>
</dbReference>
<feature type="domain" description="Glutamate-ammonia ligase adenylyltransferase repeated" evidence="8">
    <location>
        <begin position="570"/>
        <end position="822"/>
    </location>
</feature>
<evidence type="ECO:0000256" key="6">
    <source>
        <dbReference type="ARBA" id="ARBA00023268"/>
    </source>
</evidence>
<organism evidence="10 11">
    <name type="scientific">Parendozoicomonas callyspongiae</name>
    <dbReference type="NCBI Taxonomy" id="2942213"/>
    <lineage>
        <taxon>Bacteria</taxon>
        <taxon>Pseudomonadati</taxon>
        <taxon>Pseudomonadota</taxon>
        <taxon>Gammaproteobacteria</taxon>
        <taxon>Oceanospirillales</taxon>
        <taxon>Endozoicomonadaceae</taxon>
        <taxon>Parendozoicomonas</taxon>
    </lineage>
</organism>
<keyword evidence="10" id="KW-0436">Ligase</keyword>
<proteinExistence type="inferred from homology"/>
<dbReference type="InterPro" id="IPR023057">
    <property type="entry name" value="GlnE"/>
</dbReference>
<keyword evidence="4 7" id="KW-0067">ATP-binding</keyword>
<comment type="catalytic activity">
    <reaction evidence="7">
        <text>[glutamine synthetase]-O(4)-(5'-adenylyl)-L-tyrosine + phosphate = [glutamine synthetase]-L-tyrosine + ADP</text>
        <dbReference type="Rhea" id="RHEA:43716"/>
        <dbReference type="Rhea" id="RHEA-COMP:10660"/>
        <dbReference type="Rhea" id="RHEA-COMP:10661"/>
        <dbReference type="ChEBI" id="CHEBI:43474"/>
        <dbReference type="ChEBI" id="CHEBI:46858"/>
        <dbReference type="ChEBI" id="CHEBI:83624"/>
        <dbReference type="ChEBI" id="CHEBI:456216"/>
        <dbReference type="EC" id="2.7.7.89"/>
    </reaction>
</comment>
<evidence type="ECO:0000256" key="3">
    <source>
        <dbReference type="ARBA" id="ARBA00022741"/>
    </source>
</evidence>
<dbReference type="EC" id="2.7.7.42" evidence="7"/>
<dbReference type="SUPFAM" id="SSF81593">
    <property type="entry name" value="Nucleotidyltransferase substrate binding subunit/domain"/>
    <property type="match status" value="2"/>
</dbReference>
<dbReference type="GO" id="GO:0047388">
    <property type="term" value="F:[glutamine synthetase]-adenylyl-L-tyrosine phosphorylase activity"/>
    <property type="evidence" value="ECO:0007669"/>
    <property type="project" value="UniProtKB-EC"/>
</dbReference>
<sequence length="982" mass="112147">MTAAKPELIQKLASQRHQIFLEKLSDDEKSTFMALTPDTWEQIQRCWVGSDYVWDLCQTKPEVLLSLIGSGALYKSFEENELDHELTQLLDGCDSEEMLMSLLRQFRRKQQMRTIFRDLNRLVPMTETTTDVTSLADSCIKQACDWLYEDCCKTIGTPMGSEDGGPLRQQHITVLGMGKLGARELNLSSDIDLIFCYPSKGETQGAPRTLTNQEFFIRLGQRLIKVLDSQTVDGFVFRVDMRLRPYGQSGALALSFSAMEQYYQDQGRDWERYAMIKARVITGDKADGQELMDMLRPFVYRRYIDFGAISALRDMKRMIQREVARRSLQNNIKLGHGGIREIEFVVQSFQLIHGGRDRSLQKRPLLEVLEHLGSSQYLPSQICQDLREANEFLRNLEHALQAVADRQTQTLPSSEDDLQKLSWIMGFDSETGFLDHLNVIRDKVSQHFEAIISENDDTEQKEDSNLEEWDSFWSSQLPSEEELALLERMGFQSPVDVHQRLLVLRDGKVLKTARRQSTERIDQFMPRLLQAVLREDNPDQALLRVLTIVEAVLRRTAYLVLLIENPGALEHLVSLCAASPMITDQIARHPALLDEFLNLGSLYSPPEKNELEDELRQQLAHIPEDDLETQMESLRYFRMSHMLRVAAAQVAGKMPLMKESDYLTWTAESILRAVLDIAWKQLAAKHGEPSFDEGDNPPGFLIVGYGKLGGIEMGPGSDLDLVFIHNGNSRKMTSGEKPLENSMFFTRLGQRIVHMLDTSTISGQLYEVDMRLRPSGNSGLLVSSLTAFEKYQNKEAWTWEHQALVRARVVAGDPSLAQQFESVRANILSNKREQGKLLDEVREMREKMAKSLGTKATKAGTSEEAWDSKGEFHLKHDRGGIVDIEFLVQYAVLAWSHDHPSLTRWSDNIRILEDLEHAGLLSHEDAVVMNEAYQSYRKKLHKAALQNQSSKIRGDKMHKQRQTVIQLWNHIMQDDVPCNVPC</sequence>
<protein>
    <recommendedName>
        <fullName evidence="7">Bifunctional glutamine synthetase adenylyltransferase/adenylyl-removing enzyme</fullName>
    </recommendedName>
    <alternativeName>
        <fullName evidence="7">ATP:glutamine synthetase adenylyltransferase</fullName>
    </alternativeName>
    <alternativeName>
        <fullName evidence="7">ATase</fullName>
    </alternativeName>
    <domain>
        <recommendedName>
            <fullName evidence="7">Glutamine synthetase adenylyl-L-tyrosine phosphorylase</fullName>
            <ecNumber evidence="7">2.7.7.89</ecNumber>
        </recommendedName>
        <alternativeName>
            <fullName evidence="7">Adenylyl removase</fullName>
            <shortName evidence="7">AR</shortName>
            <shortName evidence="7">AT-N</shortName>
        </alternativeName>
    </domain>
    <domain>
        <recommendedName>
            <fullName evidence="7">Glutamine synthetase adenylyl transferase</fullName>
            <ecNumber evidence="7">2.7.7.42</ecNumber>
        </recommendedName>
        <alternativeName>
            <fullName evidence="7">Adenylyl transferase</fullName>
            <shortName evidence="7">AT</shortName>
            <shortName evidence="7">AT-C</shortName>
        </alternativeName>
    </domain>
</protein>
<evidence type="ECO:0000259" key="9">
    <source>
        <dbReference type="Pfam" id="PF08335"/>
    </source>
</evidence>
<comment type="function">
    <text evidence="7">Involved in the regulation of glutamine synthetase GlnA, a key enzyme in the process to assimilate ammonia. When cellular nitrogen levels are high, the C-terminal adenylyl transferase (AT) inactivates GlnA by covalent transfer of an adenylyl group from ATP to specific tyrosine residue of GlnA, thus reducing its activity. Conversely, when nitrogen levels are low, the N-terminal adenylyl removase (AR) activates GlnA by removing the adenylyl group by phosphorolysis, increasing its activity. The regulatory region of GlnE binds the signal transduction protein PII (GlnB) which indicates the nitrogen status of the cell.</text>
</comment>
<dbReference type="GO" id="GO:0016874">
    <property type="term" value="F:ligase activity"/>
    <property type="evidence" value="ECO:0007669"/>
    <property type="project" value="UniProtKB-KW"/>
</dbReference>
<reference evidence="10 11" key="1">
    <citation type="submission" date="2022-05" db="EMBL/GenBank/DDBJ databases">
        <authorList>
            <person name="Park J.-S."/>
        </authorList>
    </citation>
    <scope>NUCLEOTIDE SEQUENCE [LARGE SCALE GENOMIC DNA]</scope>
    <source>
        <strain evidence="10 11">2012CJ34-2</strain>
    </source>
</reference>
<keyword evidence="2 7" id="KW-0548">Nucleotidyltransferase</keyword>
<evidence type="ECO:0000313" key="10">
    <source>
        <dbReference type="EMBL" id="MCL6268355.1"/>
    </source>
</evidence>
<dbReference type="GO" id="GO:0008882">
    <property type="term" value="F:[glutamate-ammonia-ligase] adenylyltransferase activity"/>
    <property type="evidence" value="ECO:0007669"/>
    <property type="project" value="UniProtKB-EC"/>
</dbReference>
<dbReference type="SUPFAM" id="SSF81301">
    <property type="entry name" value="Nucleotidyltransferase"/>
    <property type="match status" value="2"/>
</dbReference>
<dbReference type="Gene3D" id="1.20.120.330">
    <property type="entry name" value="Nucleotidyltransferases domain 2"/>
    <property type="match status" value="2"/>
</dbReference>
<keyword evidence="6 7" id="KW-0511">Multifunctional enzyme</keyword>
<evidence type="ECO:0000256" key="4">
    <source>
        <dbReference type="ARBA" id="ARBA00022840"/>
    </source>
</evidence>
<comment type="cofactor">
    <cofactor evidence="7">
        <name>Mg(2+)</name>
        <dbReference type="ChEBI" id="CHEBI:18420"/>
    </cofactor>
</comment>
<evidence type="ECO:0000259" key="8">
    <source>
        <dbReference type="Pfam" id="PF03710"/>
    </source>
</evidence>
<evidence type="ECO:0000256" key="2">
    <source>
        <dbReference type="ARBA" id="ARBA00022695"/>
    </source>
</evidence>
<dbReference type="PANTHER" id="PTHR30621:SF0">
    <property type="entry name" value="BIFUNCTIONAL GLUTAMINE SYNTHETASE ADENYLYLTRANSFERASE_ADENYLYL-REMOVING ENZYME"/>
    <property type="match status" value="1"/>
</dbReference>
<name>A0ABT0PAE0_9GAMM</name>
<accession>A0ABT0PAE0</accession>
<feature type="domain" description="PII-uridylyltransferase/Glutamine-synthetase adenylyltransferase" evidence="9">
    <location>
        <begin position="313"/>
        <end position="451"/>
    </location>
</feature>
<dbReference type="InterPro" id="IPR043519">
    <property type="entry name" value="NT_sf"/>
</dbReference>
<dbReference type="Proteomes" id="UP001203338">
    <property type="component" value="Unassembled WGS sequence"/>
</dbReference>
<dbReference type="Pfam" id="PF03710">
    <property type="entry name" value="GlnE"/>
    <property type="match status" value="2"/>
</dbReference>
<dbReference type="PANTHER" id="PTHR30621">
    <property type="entry name" value="GLUTAMINE SYNTHETASE ADENYLYLTRANSFERASE"/>
    <property type="match status" value="1"/>
</dbReference>